<dbReference type="EMBL" id="LGRX02035814">
    <property type="protein sequence ID" value="KAK3233061.1"/>
    <property type="molecule type" value="Genomic_DNA"/>
</dbReference>
<evidence type="ECO:0000313" key="2">
    <source>
        <dbReference type="EMBL" id="KAK3233061.1"/>
    </source>
</evidence>
<protein>
    <submittedName>
        <fullName evidence="2">Uncharacterized protein</fullName>
    </submittedName>
</protein>
<comment type="caution">
    <text evidence="2">The sequence shown here is derived from an EMBL/GenBank/DDBJ whole genome shotgun (WGS) entry which is preliminary data.</text>
</comment>
<reference evidence="2 4" key="1">
    <citation type="journal article" date="2015" name="Genome Biol. Evol.">
        <title>Comparative Genomics of a Bacterivorous Green Alga Reveals Evolutionary Causalities and Consequences of Phago-Mixotrophic Mode of Nutrition.</title>
        <authorList>
            <person name="Burns J.A."/>
            <person name="Paasch A."/>
            <person name="Narechania A."/>
            <person name="Kim E."/>
        </authorList>
    </citation>
    <scope>NUCLEOTIDE SEQUENCE [LARGE SCALE GENOMIC DNA]</scope>
    <source>
        <strain evidence="2">PLY_AMNH</strain>
    </source>
</reference>
<keyword evidence="4" id="KW-1185">Reference proteome</keyword>
<gene>
    <name evidence="3" type="ORF">CYMTET_43382</name>
    <name evidence="2" type="ORF">CYMTET_56630</name>
</gene>
<feature type="region of interest" description="Disordered" evidence="1">
    <location>
        <begin position="135"/>
        <end position="159"/>
    </location>
</feature>
<organism evidence="2 4">
    <name type="scientific">Cymbomonas tetramitiformis</name>
    <dbReference type="NCBI Taxonomy" id="36881"/>
    <lineage>
        <taxon>Eukaryota</taxon>
        <taxon>Viridiplantae</taxon>
        <taxon>Chlorophyta</taxon>
        <taxon>Pyramimonadophyceae</taxon>
        <taxon>Pyramimonadales</taxon>
        <taxon>Pyramimonadaceae</taxon>
        <taxon>Cymbomonas</taxon>
    </lineage>
</organism>
<name>A0AAE0ELS5_9CHLO</name>
<evidence type="ECO:0000256" key="1">
    <source>
        <dbReference type="SAM" id="MobiDB-lite"/>
    </source>
</evidence>
<evidence type="ECO:0000313" key="3">
    <source>
        <dbReference type="EMBL" id="KAK3247110.1"/>
    </source>
</evidence>
<feature type="compositionally biased region" description="Polar residues" evidence="1">
    <location>
        <begin position="139"/>
        <end position="153"/>
    </location>
</feature>
<sequence length="182" mass="20159">MPPRSKSPTKKTVKKKKAQAEAADCSKVTTVEEELSGENGEVKVKYNHYNEFFQVVKGAISWADIDDAYAISFVFQGEFKRKLLDPEGQRLSERAGSFHGARLDVQYELIVEEDEEAGVGNRELGCGYQVSTAVGAAPGSSSRSNELTQQLKGLSTEDLRAQTDEYKQLKEARDLEDVLYSA</sequence>
<dbReference type="AlphaFoldDB" id="A0AAE0ELS5"/>
<dbReference type="Proteomes" id="UP001190700">
    <property type="component" value="Unassembled WGS sequence"/>
</dbReference>
<evidence type="ECO:0000313" key="4">
    <source>
        <dbReference type="Proteomes" id="UP001190700"/>
    </source>
</evidence>
<dbReference type="EMBL" id="LGRX02029204">
    <property type="protein sequence ID" value="KAK3247110.1"/>
    <property type="molecule type" value="Genomic_DNA"/>
</dbReference>
<proteinExistence type="predicted"/>
<accession>A0AAE0ELS5</accession>
<reference evidence="2" key="2">
    <citation type="submission" date="2023-06" db="EMBL/GenBank/DDBJ databases">
        <title>Long-read-based genome assembly of the green algal bacterivore Cymbomonas tetramitiformis.</title>
        <authorList>
            <person name="Gyaltshen Y."/>
            <person name="Rozenberg A."/>
            <person name="Paasch A."/>
            <person name="Burns J.A."/>
            <person name="Warring S."/>
            <person name="Larson R."/>
            <person name="Maurer-Alcala X."/>
            <person name="Dacks J."/>
            <person name="Kim E."/>
        </authorList>
    </citation>
    <scope>NUCLEOTIDE SEQUENCE</scope>
    <source>
        <strain evidence="2">PLY_AMNH</strain>
    </source>
</reference>